<evidence type="ECO:0000256" key="1">
    <source>
        <dbReference type="ARBA" id="ARBA00001182"/>
    </source>
</evidence>
<dbReference type="InterPro" id="IPR017937">
    <property type="entry name" value="Thioredoxin_CS"/>
</dbReference>
<dbReference type="PROSITE" id="PS00194">
    <property type="entry name" value="THIOREDOXIN_1"/>
    <property type="match status" value="1"/>
</dbReference>
<dbReference type="InterPro" id="IPR005788">
    <property type="entry name" value="PDI_thioredoxin-like_dom"/>
</dbReference>
<name>A0A177B075_9BILA</name>
<comment type="similarity">
    <text evidence="3 11">Belongs to the protein disulfide isomerase family.</text>
</comment>
<dbReference type="InterPro" id="IPR013766">
    <property type="entry name" value="Thioredoxin_domain"/>
</dbReference>
<proteinExistence type="inferred from homology"/>
<dbReference type="AlphaFoldDB" id="A0A177B075"/>
<keyword evidence="8" id="KW-1015">Disulfide bond</keyword>
<evidence type="ECO:0000256" key="8">
    <source>
        <dbReference type="ARBA" id="ARBA00023157"/>
    </source>
</evidence>
<keyword evidence="5" id="KW-0732">Signal</keyword>
<evidence type="ECO:0000313" key="14">
    <source>
        <dbReference type="Proteomes" id="UP000078046"/>
    </source>
</evidence>
<comment type="subcellular location">
    <subcellularLocation>
        <location evidence="2">Endoplasmic reticulum lumen</location>
    </subcellularLocation>
</comment>
<dbReference type="Gene3D" id="3.40.30.10">
    <property type="entry name" value="Glutaredoxin"/>
    <property type="match status" value="4"/>
</dbReference>
<evidence type="ECO:0000256" key="3">
    <source>
        <dbReference type="ARBA" id="ARBA00006347"/>
    </source>
</evidence>
<evidence type="ECO:0000256" key="2">
    <source>
        <dbReference type="ARBA" id="ARBA00004319"/>
    </source>
</evidence>
<dbReference type="GO" id="GO:0005788">
    <property type="term" value="C:endoplasmic reticulum lumen"/>
    <property type="evidence" value="ECO:0007669"/>
    <property type="project" value="UniProtKB-SubCell"/>
</dbReference>
<evidence type="ECO:0000256" key="4">
    <source>
        <dbReference type="ARBA" id="ARBA00012723"/>
    </source>
</evidence>
<dbReference type="GO" id="GO:0003756">
    <property type="term" value="F:protein disulfide isomerase activity"/>
    <property type="evidence" value="ECO:0007669"/>
    <property type="project" value="UniProtKB-EC"/>
</dbReference>
<evidence type="ECO:0000256" key="6">
    <source>
        <dbReference type="ARBA" id="ARBA00022737"/>
    </source>
</evidence>
<dbReference type="PANTHER" id="PTHR18929:SF132">
    <property type="entry name" value="PROTEIN DISULFIDE-ISOMERASE A3"/>
    <property type="match status" value="1"/>
</dbReference>
<evidence type="ECO:0000256" key="9">
    <source>
        <dbReference type="ARBA" id="ARBA00023235"/>
    </source>
</evidence>
<evidence type="ECO:0000259" key="12">
    <source>
        <dbReference type="PROSITE" id="PS51352"/>
    </source>
</evidence>
<feature type="non-terminal residue" evidence="13">
    <location>
        <position position="1"/>
    </location>
</feature>
<evidence type="ECO:0000256" key="11">
    <source>
        <dbReference type="RuleBase" id="RU004208"/>
    </source>
</evidence>
<keyword evidence="14" id="KW-1185">Reference proteome</keyword>
<dbReference type="Pfam" id="PF00085">
    <property type="entry name" value="Thioredoxin"/>
    <property type="match status" value="1"/>
</dbReference>
<dbReference type="PANTHER" id="PTHR18929">
    <property type="entry name" value="PROTEIN DISULFIDE ISOMERASE"/>
    <property type="match status" value="1"/>
</dbReference>
<dbReference type="SUPFAM" id="SSF52833">
    <property type="entry name" value="Thioredoxin-like"/>
    <property type="match status" value="2"/>
</dbReference>
<feature type="domain" description="Thioredoxin" evidence="12">
    <location>
        <begin position="281"/>
        <end position="399"/>
    </location>
</feature>
<evidence type="ECO:0000256" key="10">
    <source>
        <dbReference type="ARBA" id="ARBA00023284"/>
    </source>
</evidence>
<dbReference type="PROSITE" id="PS51352">
    <property type="entry name" value="THIOREDOXIN_2"/>
    <property type="match status" value="1"/>
</dbReference>
<gene>
    <name evidence="13" type="ORF">A3Q56_05218</name>
</gene>
<dbReference type="NCBIfam" id="TIGR01126">
    <property type="entry name" value="pdi_dom"/>
    <property type="match status" value="1"/>
</dbReference>
<dbReference type="InterPro" id="IPR036249">
    <property type="entry name" value="Thioredoxin-like_sf"/>
</dbReference>
<evidence type="ECO:0000256" key="7">
    <source>
        <dbReference type="ARBA" id="ARBA00022824"/>
    </source>
</evidence>
<keyword evidence="10" id="KW-0676">Redox-active center</keyword>
<dbReference type="GO" id="GO:0006457">
    <property type="term" value="P:protein folding"/>
    <property type="evidence" value="ECO:0007669"/>
    <property type="project" value="TreeGrafter"/>
</dbReference>
<protein>
    <recommendedName>
        <fullName evidence="4">protein disulfide-isomerase</fullName>
        <ecNumber evidence="4">5.3.4.1</ecNumber>
    </recommendedName>
</protein>
<evidence type="ECO:0000256" key="5">
    <source>
        <dbReference type="ARBA" id="ARBA00022729"/>
    </source>
</evidence>
<organism evidence="13 14">
    <name type="scientific">Intoshia linei</name>
    <dbReference type="NCBI Taxonomy" id="1819745"/>
    <lineage>
        <taxon>Eukaryota</taxon>
        <taxon>Metazoa</taxon>
        <taxon>Spiralia</taxon>
        <taxon>Lophotrochozoa</taxon>
        <taxon>Mesozoa</taxon>
        <taxon>Orthonectida</taxon>
        <taxon>Rhopaluridae</taxon>
        <taxon>Intoshia</taxon>
    </lineage>
</organism>
<dbReference type="GO" id="GO:0034976">
    <property type="term" value="P:response to endoplasmic reticulum stress"/>
    <property type="evidence" value="ECO:0007669"/>
    <property type="project" value="TreeGrafter"/>
</dbReference>
<dbReference type="OrthoDB" id="427280at2759"/>
<dbReference type="EC" id="5.3.4.1" evidence="4"/>
<dbReference type="CDD" id="cd02995">
    <property type="entry name" value="PDI_a_PDI_a'_C"/>
    <property type="match status" value="1"/>
</dbReference>
<comment type="catalytic activity">
    <reaction evidence="1">
        <text>Catalyzes the rearrangement of -S-S- bonds in proteins.</text>
        <dbReference type="EC" id="5.3.4.1"/>
    </reaction>
</comment>
<sequence length="415" mass="47093">CTVHAKTCGDYDVKGYPTVKIYKESEFLIDYDGERTASGVEKKMLSYAETAVPFITSVDSLDKFIDQAQQPIVVAYFDNDDLLQAYTSTAEFLIGDLPMVYVKDQELKDNVAKRASDCSGVSCIVIFDPKNYQTKFEKSIRVYTGKVAEIEMKKELPKIACGLAGFRTMMNEKHIAQPMFTFYVDVDFKHNMAYIGYYRNRLFKIAKKLKIKYSDINFVLSDKREFSDELSEINVEGLNANDAKAIFRKDLKKYVYSDKISVDNIVDWIELVINGEVEEYIKSEDIPEDTQLGATVVVGKTFNKIVLDPTKDVLIEFYAPWCGHCKSLAPKYDELANQVRPESDLVIAKIDSTHNDYPKDFSVSGFPTIFFVPKNNIPQKYEGGREVEDLLAYLSENREAGLAGYNKDGSAKTDL</sequence>
<dbReference type="Proteomes" id="UP000078046">
    <property type="component" value="Unassembled WGS sequence"/>
</dbReference>
<keyword evidence="7" id="KW-0256">Endoplasmic reticulum</keyword>
<comment type="caution">
    <text evidence="13">The sequence shown here is derived from an EMBL/GenBank/DDBJ whole genome shotgun (WGS) entry which is preliminary data.</text>
</comment>
<accession>A0A177B075</accession>
<reference evidence="13 14" key="1">
    <citation type="submission" date="2016-04" db="EMBL/GenBank/DDBJ databases">
        <title>The genome of Intoshia linei affirms orthonectids as highly simplified spiralians.</title>
        <authorList>
            <person name="Mikhailov K.V."/>
            <person name="Slusarev G.S."/>
            <person name="Nikitin M.A."/>
            <person name="Logacheva M.D."/>
            <person name="Penin A."/>
            <person name="Aleoshin V."/>
            <person name="Panchin Y.V."/>
        </authorList>
    </citation>
    <scope>NUCLEOTIDE SEQUENCE [LARGE SCALE GENOMIC DNA]</scope>
    <source>
        <strain evidence="13">Intl2013</strain>
        <tissue evidence="13">Whole animal</tissue>
    </source>
</reference>
<dbReference type="EMBL" id="LWCA01000764">
    <property type="protein sequence ID" value="OAF67023.1"/>
    <property type="molecule type" value="Genomic_DNA"/>
</dbReference>
<evidence type="ECO:0000313" key="13">
    <source>
        <dbReference type="EMBL" id="OAF67023.1"/>
    </source>
</evidence>
<dbReference type="PRINTS" id="PR00421">
    <property type="entry name" value="THIOREDOXIN"/>
</dbReference>
<keyword evidence="9" id="KW-0413">Isomerase</keyword>
<keyword evidence="6" id="KW-0677">Repeat</keyword>